<sequence length="960" mass="108939">MLGLFRILIWIEDLKLEFIPSSQRPINFKGSDFQQGNLDEQNVLSQNLVIMAKRSQRRHVRYEKDQAGCIWGFISMFDFRNGRSTRKLLSDRRHPSRPVVGAGYSRSKLHMLSNSNINAQEIYDGEERATMIADAAKTSVKELMEEEMFTEQDPKRPVSSVDTEAKESDSERPLRVKKNRKRTSKTSKSSGDIRCEFDAVENLVPENSSHHVSEEKSSKNLDLEVVVNELCQKIRQKNTSHAKHDSNIDLGMQTEQTYSVFSEKLKEAIKAFLDQRSTDGKHPTEDGKIDQSKEFMDALQTSRSNKELILELLKGPNSLLMKHIEDLEGAQLEKDRTSNSLAPNNSKPHVSVVRKQHNFFRRRSKSQEKISLMGNENCQTSNRIVILKPGPAGVKISETERKLSPSLQSDYRFGTKVQTEKIASQFSFTEIKRKLKNAMGKERHRRQYSGNTDKVGWNSPNRNHFYNERFARPNIGIKNKDKSNKSKDTGKGMGNGTVEYAEQRVSNIYVEAKKHLLEMLNDGDEIEDFSSRQLPKTLGRILSLPEFNFSPIYSPGHSFVTAQQRFCSHNNFHMVNEDTVRLQENRVSHPSPSRQNLNSQSCISAHPEEKVQPCNSNSDDAVDELDNANVVEGTLCSMRPENSSEGDVAIVQTTDVLVQQESKVLDISDEQCSSSVVGDDQNGDLAEVCDEEESAQCLKLDSFEQDQLLSSPLTSPHSSSITVQVGDSNGADEKTERPSPVSVLEPIFTEDDISPASTKSQPVEPPIQPLQIHFEEQLSSATNQEICVSVRLDDEESAFEYVEAILLASDLNWEEFLLRWLSSDEILDASLFDEVELFSNRSWYDQKLLFDCTNEVLKEVCERYFGYSLWVSFVKHNIRPIPRGKDLIHEVWEGVEWDLLPEASPRTLDQIVRKDMAKIGTWMDLRFDVESVGVDIGEAVFEELVEDAISSFVNEGSQID</sequence>
<reference evidence="1 2" key="1">
    <citation type="journal article" date="2022" name="Plant J.">
        <title>Chromosome-level genome of Camellia lanceoleosa provides a valuable resource for understanding genome evolution and self-incompatibility.</title>
        <authorList>
            <person name="Gong W."/>
            <person name="Xiao S."/>
            <person name="Wang L."/>
            <person name="Liao Z."/>
            <person name="Chang Y."/>
            <person name="Mo W."/>
            <person name="Hu G."/>
            <person name="Li W."/>
            <person name="Zhao G."/>
            <person name="Zhu H."/>
            <person name="Hu X."/>
            <person name="Ji K."/>
            <person name="Xiang X."/>
            <person name="Song Q."/>
            <person name="Yuan D."/>
            <person name="Jin S."/>
            <person name="Zhang L."/>
        </authorList>
    </citation>
    <scope>NUCLEOTIDE SEQUENCE [LARGE SCALE GENOMIC DNA]</scope>
    <source>
        <strain evidence="1">SQ_2022a</strain>
    </source>
</reference>
<dbReference type="Proteomes" id="UP001060215">
    <property type="component" value="Chromosome 6"/>
</dbReference>
<name>A0ACC0I6F5_9ERIC</name>
<comment type="caution">
    <text evidence="1">The sequence shown here is derived from an EMBL/GenBank/DDBJ whole genome shotgun (WGS) entry which is preliminary data.</text>
</comment>
<proteinExistence type="predicted"/>
<organism evidence="1 2">
    <name type="scientific">Camellia lanceoleosa</name>
    <dbReference type="NCBI Taxonomy" id="1840588"/>
    <lineage>
        <taxon>Eukaryota</taxon>
        <taxon>Viridiplantae</taxon>
        <taxon>Streptophyta</taxon>
        <taxon>Embryophyta</taxon>
        <taxon>Tracheophyta</taxon>
        <taxon>Spermatophyta</taxon>
        <taxon>Magnoliopsida</taxon>
        <taxon>eudicotyledons</taxon>
        <taxon>Gunneridae</taxon>
        <taxon>Pentapetalae</taxon>
        <taxon>asterids</taxon>
        <taxon>Ericales</taxon>
        <taxon>Theaceae</taxon>
        <taxon>Camellia</taxon>
    </lineage>
</organism>
<protein>
    <submittedName>
        <fullName evidence="1">Protein TRM32</fullName>
    </submittedName>
</protein>
<gene>
    <name evidence="1" type="ORF">LOK49_LG03G02258</name>
</gene>
<dbReference type="EMBL" id="CM045763">
    <property type="protein sequence ID" value="KAI8021025.1"/>
    <property type="molecule type" value="Genomic_DNA"/>
</dbReference>
<evidence type="ECO:0000313" key="2">
    <source>
        <dbReference type="Proteomes" id="UP001060215"/>
    </source>
</evidence>
<keyword evidence="2" id="KW-1185">Reference proteome</keyword>
<accession>A0ACC0I6F5</accession>
<evidence type="ECO:0000313" key="1">
    <source>
        <dbReference type="EMBL" id="KAI8021025.1"/>
    </source>
</evidence>